<organism evidence="5 6">
    <name type="scientific">Alicyclobacillus ferrooxydans</name>
    <dbReference type="NCBI Taxonomy" id="471514"/>
    <lineage>
        <taxon>Bacteria</taxon>
        <taxon>Bacillati</taxon>
        <taxon>Bacillota</taxon>
        <taxon>Bacilli</taxon>
        <taxon>Bacillales</taxon>
        <taxon>Alicyclobacillaceae</taxon>
        <taxon>Alicyclobacillus</taxon>
    </lineage>
</organism>
<dbReference type="OrthoDB" id="2372791at2"/>
<name>A0A0P9CRS3_9BACL</name>
<evidence type="ECO:0000313" key="6">
    <source>
        <dbReference type="Proteomes" id="UP000050482"/>
    </source>
</evidence>
<dbReference type="Proteomes" id="UP000050482">
    <property type="component" value="Unassembled WGS sequence"/>
</dbReference>
<keyword evidence="3" id="KW-1133">Transmembrane helix</keyword>
<feature type="transmembrane region" description="Helical" evidence="3">
    <location>
        <begin position="258"/>
        <end position="276"/>
    </location>
</feature>
<dbReference type="InterPro" id="IPR037185">
    <property type="entry name" value="EmrE-like"/>
</dbReference>
<comment type="subcellular location">
    <subcellularLocation>
        <location evidence="1">Endomembrane system</location>
        <topology evidence="1">Multi-pass membrane protein</topology>
    </subcellularLocation>
</comment>
<protein>
    <recommendedName>
        <fullName evidence="4">EamA domain-containing protein</fullName>
    </recommendedName>
</protein>
<dbReference type="PANTHER" id="PTHR22911">
    <property type="entry name" value="ACYL-MALONYL CONDENSING ENZYME-RELATED"/>
    <property type="match status" value="1"/>
</dbReference>
<dbReference type="AlphaFoldDB" id="A0A0P9CRS3"/>
<dbReference type="RefSeq" id="WP_054967281.1">
    <property type="nucleotide sequence ID" value="NZ_LJCO01000008.1"/>
</dbReference>
<feature type="transmembrane region" description="Helical" evidence="3">
    <location>
        <begin position="282"/>
        <end position="301"/>
    </location>
</feature>
<evidence type="ECO:0000256" key="1">
    <source>
        <dbReference type="ARBA" id="ARBA00004127"/>
    </source>
</evidence>
<keyword evidence="3" id="KW-0812">Transmembrane</keyword>
<keyword evidence="3" id="KW-0472">Membrane</keyword>
<feature type="domain" description="EamA" evidence="4">
    <location>
        <begin position="162"/>
        <end position="300"/>
    </location>
</feature>
<proteinExistence type="inferred from homology"/>
<evidence type="ECO:0000259" key="4">
    <source>
        <dbReference type="Pfam" id="PF00892"/>
    </source>
</evidence>
<gene>
    <name evidence="5" type="ORF">AN477_00780</name>
</gene>
<evidence type="ECO:0000256" key="3">
    <source>
        <dbReference type="SAM" id="Phobius"/>
    </source>
</evidence>
<dbReference type="InterPro" id="IPR000620">
    <property type="entry name" value="EamA_dom"/>
</dbReference>
<dbReference type="EMBL" id="LJCO01000008">
    <property type="protein sequence ID" value="KPV45522.1"/>
    <property type="molecule type" value="Genomic_DNA"/>
</dbReference>
<dbReference type="PATRIC" id="fig|471514.4.peg.131"/>
<evidence type="ECO:0000256" key="2">
    <source>
        <dbReference type="ARBA" id="ARBA00007362"/>
    </source>
</evidence>
<comment type="caution">
    <text evidence="5">The sequence shown here is derived from an EMBL/GenBank/DDBJ whole genome shotgun (WGS) entry which is preliminary data.</text>
</comment>
<reference evidence="5 6" key="1">
    <citation type="submission" date="2015-09" db="EMBL/GenBank/DDBJ databases">
        <title>Draft genome sequence of Alicyclobacillus ferrooxydans DSM 22381.</title>
        <authorList>
            <person name="Hemp J."/>
        </authorList>
    </citation>
    <scope>NUCLEOTIDE SEQUENCE [LARGE SCALE GENOMIC DNA]</scope>
    <source>
        <strain evidence="5 6">TC-34</strain>
    </source>
</reference>
<dbReference type="GO" id="GO:0016020">
    <property type="term" value="C:membrane"/>
    <property type="evidence" value="ECO:0007669"/>
    <property type="project" value="InterPro"/>
</dbReference>
<feature type="transmembrane region" description="Helical" evidence="3">
    <location>
        <begin position="66"/>
        <end position="90"/>
    </location>
</feature>
<keyword evidence="6" id="KW-1185">Reference proteome</keyword>
<dbReference type="Pfam" id="PF00892">
    <property type="entry name" value="EamA"/>
    <property type="match status" value="2"/>
</dbReference>
<accession>A0A0P9CRS3</accession>
<evidence type="ECO:0000313" key="5">
    <source>
        <dbReference type="EMBL" id="KPV45522.1"/>
    </source>
</evidence>
<feature type="transmembrane region" description="Helical" evidence="3">
    <location>
        <begin position="102"/>
        <end position="121"/>
    </location>
</feature>
<feature type="transmembrane region" description="Helical" evidence="3">
    <location>
        <begin position="224"/>
        <end position="246"/>
    </location>
</feature>
<sequence length="302" mass="32359">MHGELTALLSATCYAVSNLLIRKGQDDTLPSDYGLFPVLLITGVILSITLTIDVSYDRGPLMDKGLAGTMGILFCALSGLLATLFGRLALYTAISRIGATRGSIIAAMSPLVTLTVALVILRERLTLFDKTGIGVLLVGVFLLLFEQKLFPTRFAPSDVVKSGIAIAVWATLFQGVGYAFRKVGILYPIDSLFAGVVDTWAALLLYIVFLSLTGRLVPLLRHYWSHMNLSIVSAGVVMSAAVYLFFEAVSDVPVSTVSVIMGTQPVIVALLAGLFMNKLERLTIATWLSSLIVCVGVILLGI</sequence>
<feature type="transmembrane region" description="Helical" evidence="3">
    <location>
        <begin position="192"/>
        <end position="212"/>
    </location>
</feature>
<dbReference type="PANTHER" id="PTHR22911:SF137">
    <property type="entry name" value="SOLUTE CARRIER FAMILY 35 MEMBER G2-RELATED"/>
    <property type="match status" value="1"/>
</dbReference>
<feature type="transmembrane region" description="Helical" evidence="3">
    <location>
        <begin position="33"/>
        <end position="54"/>
    </location>
</feature>
<feature type="domain" description="EamA" evidence="4">
    <location>
        <begin position="3"/>
        <end position="144"/>
    </location>
</feature>
<comment type="similarity">
    <text evidence="2">Belongs to the EamA transporter family.</text>
</comment>
<dbReference type="SUPFAM" id="SSF103481">
    <property type="entry name" value="Multidrug resistance efflux transporter EmrE"/>
    <property type="match status" value="2"/>
</dbReference>
<feature type="transmembrane region" description="Helical" evidence="3">
    <location>
        <begin position="162"/>
        <end position="180"/>
    </location>
</feature>
<feature type="transmembrane region" description="Helical" evidence="3">
    <location>
        <begin position="133"/>
        <end position="150"/>
    </location>
</feature>